<feature type="signal peptide" evidence="1">
    <location>
        <begin position="1"/>
        <end position="18"/>
    </location>
</feature>
<proteinExistence type="predicted"/>
<dbReference type="Gene3D" id="3.10.450.50">
    <property type="match status" value="2"/>
</dbReference>
<accession>A0A0P7C483</accession>
<evidence type="ECO:0000313" key="2">
    <source>
        <dbReference type="EMBL" id="KPM46685.1"/>
    </source>
</evidence>
<name>A0A0P7C483_9BACT</name>
<feature type="chain" id="PRO_5006136592" description="SnoaL-like domain-containing protein" evidence="1">
    <location>
        <begin position="19"/>
        <end position="312"/>
    </location>
</feature>
<reference evidence="2 3" key="1">
    <citation type="submission" date="2015-07" db="EMBL/GenBank/DDBJ databases">
        <title>The draft genome sequence of Leadbetterella sp. JN14-9.</title>
        <authorList>
            <person name="Liu Y."/>
            <person name="Du J."/>
            <person name="Shao Z."/>
        </authorList>
    </citation>
    <scope>NUCLEOTIDE SEQUENCE [LARGE SCALE GENOMIC DNA]</scope>
    <source>
        <strain evidence="2 3">JN14-9</strain>
    </source>
</reference>
<gene>
    <name evidence="2" type="ORF">AFM12_18035</name>
</gene>
<evidence type="ECO:0000256" key="1">
    <source>
        <dbReference type="SAM" id="SignalP"/>
    </source>
</evidence>
<evidence type="ECO:0008006" key="4">
    <source>
        <dbReference type="Google" id="ProtNLM"/>
    </source>
</evidence>
<comment type="caution">
    <text evidence="2">The sequence shown here is derived from an EMBL/GenBank/DDBJ whole genome shotgun (WGS) entry which is preliminary data.</text>
</comment>
<dbReference type="InterPro" id="IPR032710">
    <property type="entry name" value="NTF2-like_dom_sf"/>
</dbReference>
<organism evidence="2 3">
    <name type="scientific">Jiulongibacter sediminis</name>
    <dbReference type="NCBI Taxonomy" id="1605367"/>
    <lineage>
        <taxon>Bacteria</taxon>
        <taxon>Pseudomonadati</taxon>
        <taxon>Bacteroidota</taxon>
        <taxon>Cytophagia</taxon>
        <taxon>Cytophagales</taxon>
        <taxon>Leadbetterellaceae</taxon>
        <taxon>Jiulongibacter</taxon>
    </lineage>
</organism>
<dbReference type="STRING" id="1605367.AFM12_18035"/>
<dbReference type="SUPFAM" id="SSF54427">
    <property type="entry name" value="NTF2-like"/>
    <property type="match status" value="2"/>
</dbReference>
<dbReference type="AlphaFoldDB" id="A0A0P7C483"/>
<dbReference type="RefSeq" id="WP_131458470.1">
    <property type="nucleotide sequence ID" value="NZ_JXSZ01000015.1"/>
</dbReference>
<dbReference type="OrthoDB" id="793359at2"/>
<dbReference type="Proteomes" id="UP000050454">
    <property type="component" value="Unassembled WGS sequence"/>
</dbReference>
<dbReference type="EMBL" id="LGTQ01000015">
    <property type="protein sequence ID" value="KPM46685.1"/>
    <property type="molecule type" value="Genomic_DNA"/>
</dbReference>
<evidence type="ECO:0000313" key="3">
    <source>
        <dbReference type="Proteomes" id="UP000050454"/>
    </source>
</evidence>
<protein>
    <recommendedName>
        <fullName evidence="4">SnoaL-like domain-containing protein</fullName>
    </recommendedName>
</protein>
<sequence length="312" mass="36083">MKKIIAILLMFSSAMVFGQKKENGKIYIEHPAINVVADFTKAMVNGDTTAMKSLMTDDFRAFNAVTASPYTKGTDKAAYLRNAMFWKENLDYYSIETMRGSYPDAFEYAKDPSDNNAVTVESWDILKGVHKKTGVKADMLLHRSFTLTKGNKIRRVMNYMNPEFGSDVRAAFSTRKNGTIYNEHEHINTLRLIMAAFEHNDLDKYYSFFHPKASFNDINNPDFKVYTMEQNREKLEGLFEGYEVHGMEQVGYPDYMHYEMGDSGVLYSWWNLHVTRKSDKKDIKVPMHFQHNVDDEGKIVNIIAYYNGTLFN</sequence>
<keyword evidence="1" id="KW-0732">Signal</keyword>
<keyword evidence="3" id="KW-1185">Reference proteome</keyword>